<proteinExistence type="predicted"/>
<evidence type="ECO:0000313" key="2">
    <source>
        <dbReference type="Proteomes" id="UP000789525"/>
    </source>
</evidence>
<organism evidence="1 2">
    <name type="scientific">Acaulospora colombiana</name>
    <dbReference type="NCBI Taxonomy" id="27376"/>
    <lineage>
        <taxon>Eukaryota</taxon>
        <taxon>Fungi</taxon>
        <taxon>Fungi incertae sedis</taxon>
        <taxon>Mucoromycota</taxon>
        <taxon>Glomeromycotina</taxon>
        <taxon>Glomeromycetes</taxon>
        <taxon>Diversisporales</taxon>
        <taxon>Acaulosporaceae</taxon>
        <taxon>Acaulospora</taxon>
    </lineage>
</organism>
<protein>
    <submittedName>
        <fullName evidence="1">11847_t:CDS:1</fullName>
    </submittedName>
</protein>
<sequence length="227" mass="25157">MSPRLSWEVQFNDPSLNQNFYLVRYDYRGTGRSDKPQDLNAYSTDLHVLDLNAVINSVKSNKIVLVGSSFGALVSIGSMNTTKVTGFISVSGIYNGNIPFFTNATAPSDVYQTAIDQYNQGFPFLTATPLSDQFNQFLFGELSKLSPYYRHNTSPIPDYGSIFSSLSVPTLFLIGDQDLIIPASYSKTFVSLAQDGKTITYTGVGHSPQWEIYQTFNNDISKFANSL</sequence>
<reference evidence="1" key="1">
    <citation type="submission" date="2021-06" db="EMBL/GenBank/DDBJ databases">
        <authorList>
            <person name="Kallberg Y."/>
            <person name="Tangrot J."/>
            <person name="Rosling A."/>
        </authorList>
    </citation>
    <scope>NUCLEOTIDE SEQUENCE</scope>
    <source>
        <strain evidence="1">CL356</strain>
    </source>
</reference>
<accession>A0ACA9K0E1</accession>
<dbReference type="EMBL" id="CAJVPT010000467">
    <property type="protein sequence ID" value="CAG8445002.1"/>
    <property type="molecule type" value="Genomic_DNA"/>
</dbReference>
<keyword evidence="2" id="KW-1185">Reference proteome</keyword>
<comment type="caution">
    <text evidence="1">The sequence shown here is derived from an EMBL/GenBank/DDBJ whole genome shotgun (WGS) entry which is preliminary data.</text>
</comment>
<name>A0ACA9K0E1_9GLOM</name>
<dbReference type="Proteomes" id="UP000789525">
    <property type="component" value="Unassembled WGS sequence"/>
</dbReference>
<gene>
    <name evidence="1" type="ORF">ACOLOM_LOCUS459</name>
</gene>
<evidence type="ECO:0000313" key="1">
    <source>
        <dbReference type="EMBL" id="CAG8445002.1"/>
    </source>
</evidence>